<evidence type="ECO:0000256" key="1">
    <source>
        <dbReference type="SAM" id="MobiDB-lite"/>
    </source>
</evidence>
<dbReference type="EnsemblPlants" id="AET1Gv20658900.1">
    <property type="protein sequence ID" value="AET1Gv20658900.1"/>
    <property type="gene ID" value="AET1Gv20658900"/>
</dbReference>
<reference evidence="2" key="3">
    <citation type="journal article" date="2017" name="Nature">
        <title>Genome sequence of the progenitor of the wheat D genome Aegilops tauschii.</title>
        <authorList>
            <person name="Luo M.C."/>
            <person name="Gu Y.Q."/>
            <person name="Puiu D."/>
            <person name="Wang H."/>
            <person name="Twardziok S.O."/>
            <person name="Deal K.R."/>
            <person name="Huo N."/>
            <person name="Zhu T."/>
            <person name="Wang L."/>
            <person name="Wang Y."/>
            <person name="McGuire P.E."/>
            <person name="Liu S."/>
            <person name="Long H."/>
            <person name="Ramasamy R.K."/>
            <person name="Rodriguez J.C."/>
            <person name="Van S.L."/>
            <person name="Yuan L."/>
            <person name="Wang Z."/>
            <person name="Xia Z."/>
            <person name="Xiao L."/>
            <person name="Anderson O.D."/>
            <person name="Ouyang S."/>
            <person name="Liang Y."/>
            <person name="Zimin A.V."/>
            <person name="Pertea G."/>
            <person name="Qi P."/>
            <person name="Bennetzen J.L."/>
            <person name="Dai X."/>
            <person name="Dawson M.W."/>
            <person name="Muller H.G."/>
            <person name="Kugler K."/>
            <person name="Rivarola-Duarte L."/>
            <person name="Spannagl M."/>
            <person name="Mayer K.F.X."/>
            <person name="Lu F.H."/>
            <person name="Bevan M.W."/>
            <person name="Leroy P."/>
            <person name="Li P."/>
            <person name="You F.M."/>
            <person name="Sun Q."/>
            <person name="Liu Z."/>
            <person name="Lyons E."/>
            <person name="Wicker T."/>
            <person name="Salzberg S.L."/>
            <person name="Devos K.M."/>
            <person name="Dvorak J."/>
        </authorList>
    </citation>
    <scope>NUCLEOTIDE SEQUENCE [LARGE SCALE GENOMIC DNA]</scope>
    <source>
        <strain evidence="2">cv. AL8/78</strain>
    </source>
</reference>
<dbReference type="AlphaFoldDB" id="A0A452Z7F0"/>
<keyword evidence="3" id="KW-1185">Reference proteome</keyword>
<reference evidence="2" key="4">
    <citation type="submission" date="2019-03" db="UniProtKB">
        <authorList>
            <consortium name="EnsemblPlants"/>
        </authorList>
    </citation>
    <scope>IDENTIFICATION</scope>
</reference>
<dbReference type="Proteomes" id="UP000015105">
    <property type="component" value="Chromosome 1D"/>
</dbReference>
<feature type="compositionally biased region" description="Basic residues" evidence="1">
    <location>
        <begin position="49"/>
        <end position="63"/>
    </location>
</feature>
<feature type="compositionally biased region" description="Basic residues" evidence="1">
    <location>
        <begin position="1"/>
        <end position="11"/>
    </location>
</feature>
<reference evidence="2" key="5">
    <citation type="journal article" date="2021" name="G3 (Bethesda)">
        <title>Aegilops tauschii genome assembly Aet v5.0 features greater sequence contiguity and improved annotation.</title>
        <authorList>
            <person name="Wang L."/>
            <person name="Zhu T."/>
            <person name="Rodriguez J.C."/>
            <person name="Deal K.R."/>
            <person name="Dubcovsky J."/>
            <person name="McGuire P.E."/>
            <person name="Lux T."/>
            <person name="Spannagl M."/>
            <person name="Mayer K.F.X."/>
            <person name="Baldrich P."/>
            <person name="Meyers B.C."/>
            <person name="Huo N."/>
            <person name="Gu Y.Q."/>
            <person name="Zhou H."/>
            <person name="Devos K.M."/>
            <person name="Bennetzen J.L."/>
            <person name="Unver T."/>
            <person name="Budak H."/>
            <person name="Gulick P.J."/>
            <person name="Galiba G."/>
            <person name="Kalapos B."/>
            <person name="Nelson D.R."/>
            <person name="Li P."/>
            <person name="You F.M."/>
            <person name="Luo M.C."/>
            <person name="Dvorak J."/>
        </authorList>
    </citation>
    <scope>NUCLEOTIDE SEQUENCE [LARGE SCALE GENOMIC DNA]</scope>
    <source>
        <strain evidence="2">cv. AL8/78</strain>
    </source>
</reference>
<feature type="region of interest" description="Disordered" evidence="1">
    <location>
        <begin position="1"/>
        <end position="92"/>
    </location>
</feature>
<feature type="compositionally biased region" description="Basic and acidic residues" evidence="1">
    <location>
        <begin position="12"/>
        <end position="48"/>
    </location>
</feature>
<accession>A0A452Z7F0</accession>
<reference evidence="3" key="2">
    <citation type="journal article" date="2017" name="Nat. Plants">
        <title>The Aegilops tauschii genome reveals multiple impacts of transposons.</title>
        <authorList>
            <person name="Zhao G."/>
            <person name="Zou C."/>
            <person name="Li K."/>
            <person name="Wang K."/>
            <person name="Li T."/>
            <person name="Gao L."/>
            <person name="Zhang X."/>
            <person name="Wang H."/>
            <person name="Yang Z."/>
            <person name="Liu X."/>
            <person name="Jiang W."/>
            <person name="Mao L."/>
            <person name="Kong X."/>
            <person name="Jiao Y."/>
            <person name="Jia J."/>
        </authorList>
    </citation>
    <scope>NUCLEOTIDE SEQUENCE [LARGE SCALE GENOMIC DNA]</scope>
    <source>
        <strain evidence="3">cv. AL8/78</strain>
    </source>
</reference>
<evidence type="ECO:0000313" key="3">
    <source>
        <dbReference type="Proteomes" id="UP000015105"/>
    </source>
</evidence>
<evidence type="ECO:0000313" key="2">
    <source>
        <dbReference type="EnsemblPlants" id="AET1Gv20658900.1"/>
    </source>
</evidence>
<name>A0A452Z7F0_AEGTS</name>
<protein>
    <submittedName>
        <fullName evidence="2">Uncharacterized protein</fullName>
    </submittedName>
</protein>
<organism evidence="2 3">
    <name type="scientific">Aegilops tauschii subsp. strangulata</name>
    <name type="common">Goatgrass</name>
    <dbReference type="NCBI Taxonomy" id="200361"/>
    <lineage>
        <taxon>Eukaryota</taxon>
        <taxon>Viridiplantae</taxon>
        <taxon>Streptophyta</taxon>
        <taxon>Embryophyta</taxon>
        <taxon>Tracheophyta</taxon>
        <taxon>Spermatophyta</taxon>
        <taxon>Magnoliopsida</taxon>
        <taxon>Liliopsida</taxon>
        <taxon>Poales</taxon>
        <taxon>Poaceae</taxon>
        <taxon>BOP clade</taxon>
        <taxon>Pooideae</taxon>
        <taxon>Triticodae</taxon>
        <taxon>Triticeae</taxon>
        <taxon>Triticinae</taxon>
        <taxon>Aegilops</taxon>
    </lineage>
</organism>
<sequence>MDAKEQRRKRDRERYARMTNEERQKYNEQKRKRDKERNERMTDEERQGKLKKRREAYHQKKISGKTPEQKAAKCAQEKQKYATMKPEQKKARIEQIEAHRQLTRSIPSKDSIAMENPKYVATEQEVSTSKITVKHRDHVAAGERQTLLHRRNEEFTRRRKRTVSVSSKEDASMTQACDENNQTLEQPQVMTYGNNLDFILTF</sequence>
<dbReference type="STRING" id="200361.A0A452Z7F0"/>
<reference evidence="3" key="1">
    <citation type="journal article" date="2014" name="Science">
        <title>Ancient hybridizations among the ancestral genomes of bread wheat.</title>
        <authorList>
            <consortium name="International Wheat Genome Sequencing Consortium,"/>
            <person name="Marcussen T."/>
            <person name="Sandve S.R."/>
            <person name="Heier L."/>
            <person name="Spannagl M."/>
            <person name="Pfeifer M."/>
            <person name="Jakobsen K.S."/>
            <person name="Wulff B.B."/>
            <person name="Steuernagel B."/>
            <person name="Mayer K.F."/>
            <person name="Olsen O.A."/>
        </authorList>
    </citation>
    <scope>NUCLEOTIDE SEQUENCE [LARGE SCALE GENOMIC DNA]</scope>
    <source>
        <strain evidence="3">cv. AL8/78</strain>
    </source>
</reference>
<dbReference type="Gramene" id="AET1Gv20658900.1">
    <property type="protein sequence ID" value="AET1Gv20658900.1"/>
    <property type="gene ID" value="AET1Gv20658900"/>
</dbReference>
<feature type="compositionally biased region" description="Basic and acidic residues" evidence="1">
    <location>
        <begin position="67"/>
        <end position="92"/>
    </location>
</feature>
<proteinExistence type="predicted"/>